<evidence type="ECO:0000313" key="2">
    <source>
        <dbReference type="EMBL" id="KAF2897835.1"/>
    </source>
</evidence>
<dbReference type="OrthoDB" id="6772076at2759"/>
<dbReference type="AlphaFoldDB" id="A0A8K0DBH8"/>
<dbReference type="EMBL" id="VTPC01003908">
    <property type="protein sequence ID" value="KAF2897835.1"/>
    <property type="molecule type" value="Genomic_DNA"/>
</dbReference>
<name>A0A8K0DBH8_IGNLU</name>
<comment type="caution">
    <text evidence="2">The sequence shown here is derived from an EMBL/GenBank/DDBJ whole genome shotgun (WGS) entry which is preliminary data.</text>
</comment>
<gene>
    <name evidence="2" type="ORF">ILUMI_08336</name>
</gene>
<evidence type="ECO:0000256" key="1">
    <source>
        <dbReference type="SAM" id="MobiDB-lite"/>
    </source>
</evidence>
<feature type="compositionally biased region" description="Polar residues" evidence="1">
    <location>
        <begin position="51"/>
        <end position="63"/>
    </location>
</feature>
<feature type="compositionally biased region" description="Basic and acidic residues" evidence="1">
    <location>
        <begin position="1"/>
        <end position="14"/>
    </location>
</feature>
<dbReference type="Proteomes" id="UP000801492">
    <property type="component" value="Unassembled WGS sequence"/>
</dbReference>
<sequence length="353" mass="41569">MLEINKFGDNKDFGEEYEEEIPLDGQSLDSGSKYDPDENEDNISNDEDSYGNENVENCSQTPTPDIKKKDSRKRQLEGAYVGYKRTKERKVYHDVARNERTLKIDILFCWCSGKEEGTNKEKGLVENRNYDNITSENERQEIKHVKEWFHMLPKVPSHYLFLEWCRENGKPAATRQVFAKLLNKEKIAMHTPRKDECNTCCGYKVGTVSSEEYQKHLKRKDEARAAKETASSKKIPMDYVARMRVARPKQTYKIKVLDYDFFYKYDDLPTNLPSLRPGKKAGDPTVTDIRKLRYLPSGEIQYKLELTEEWKTLPQRRNNIKQKVLVKRLYQRDLEISESKYKHLQELKNVIEK</sequence>
<protein>
    <submittedName>
        <fullName evidence="2">Uncharacterized protein</fullName>
    </submittedName>
</protein>
<feature type="region of interest" description="Disordered" evidence="1">
    <location>
        <begin position="1"/>
        <end position="73"/>
    </location>
</feature>
<organism evidence="2 3">
    <name type="scientific">Ignelater luminosus</name>
    <name type="common">Cucubano</name>
    <name type="synonym">Pyrophorus luminosus</name>
    <dbReference type="NCBI Taxonomy" id="2038154"/>
    <lineage>
        <taxon>Eukaryota</taxon>
        <taxon>Metazoa</taxon>
        <taxon>Ecdysozoa</taxon>
        <taxon>Arthropoda</taxon>
        <taxon>Hexapoda</taxon>
        <taxon>Insecta</taxon>
        <taxon>Pterygota</taxon>
        <taxon>Neoptera</taxon>
        <taxon>Endopterygota</taxon>
        <taxon>Coleoptera</taxon>
        <taxon>Polyphaga</taxon>
        <taxon>Elateriformia</taxon>
        <taxon>Elateroidea</taxon>
        <taxon>Elateridae</taxon>
        <taxon>Agrypninae</taxon>
        <taxon>Pyrophorini</taxon>
        <taxon>Ignelater</taxon>
    </lineage>
</organism>
<proteinExistence type="predicted"/>
<accession>A0A8K0DBH8</accession>
<evidence type="ECO:0000313" key="3">
    <source>
        <dbReference type="Proteomes" id="UP000801492"/>
    </source>
</evidence>
<keyword evidence="3" id="KW-1185">Reference proteome</keyword>
<feature type="compositionally biased region" description="Acidic residues" evidence="1">
    <location>
        <begin position="37"/>
        <end position="50"/>
    </location>
</feature>
<reference evidence="2" key="1">
    <citation type="submission" date="2019-08" db="EMBL/GenBank/DDBJ databases">
        <title>The genome of the North American firefly Photinus pyralis.</title>
        <authorList>
            <consortium name="Photinus pyralis genome working group"/>
            <person name="Fallon T.R."/>
            <person name="Sander Lower S.E."/>
            <person name="Weng J.-K."/>
        </authorList>
    </citation>
    <scope>NUCLEOTIDE SEQUENCE</scope>
    <source>
        <strain evidence="2">TRF0915ILg1</strain>
        <tissue evidence="2">Whole body</tissue>
    </source>
</reference>